<dbReference type="Gene3D" id="3.30.565.10">
    <property type="entry name" value="Histidine kinase-like ATPase, C-terminal domain"/>
    <property type="match status" value="1"/>
</dbReference>
<sequence>MLKKIRLLIIASILGLLALSLVQGYLINNTYKLKKDVFISDTRKSISRIDDLSPSLDSVNDIWQNHFLNLVADYYVKKISKEQILEKLNRKTDSINVYYIQKYQKEIATKNIGYKLKFQKKVKTIILLDSLGVKNDTIFESKTKPSFLLLGENFTEEEGHRVSNSLWMTDHKFQRNINGEETSIKFDLQFETQDRMNIDGWENIVLSRMTSLLALSIFIFLFVFGLLYYSIKNLITQKKIADIKTDFVNNITHELKTPLATLTLATKMLQKEEIKTQPIIIESTINTIERQNIRLQKLIDQVLNNSLGYQEIKLNKEVVNTNDYLNMIVDDFQLSLDSKSIKFNKNISVNNEILIDKFYFTTAVLNILENAVKYGKEDLEIHISATTKENFTISIKDNGIGIPKKQQQFLFDKFYRVGNKEVHNVKGLGLGLYYTHQIIKAHKGDVFVESEENIGTTFTIQIPLK</sequence>
<dbReference type="GO" id="GO:0000155">
    <property type="term" value="F:phosphorelay sensor kinase activity"/>
    <property type="evidence" value="ECO:0007669"/>
    <property type="project" value="InterPro"/>
</dbReference>
<evidence type="ECO:0000256" key="2">
    <source>
        <dbReference type="ARBA" id="ARBA00012438"/>
    </source>
</evidence>
<name>A0A7G9LEC0_9FLAO</name>
<dbReference type="InterPro" id="IPR005467">
    <property type="entry name" value="His_kinase_dom"/>
</dbReference>
<dbReference type="SUPFAM" id="SSF47384">
    <property type="entry name" value="Homodimeric domain of signal transducing histidine kinase"/>
    <property type="match status" value="1"/>
</dbReference>
<dbReference type="InterPro" id="IPR036890">
    <property type="entry name" value="HATPase_C_sf"/>
</dbReference>
<gene>
    <name evidence="9" type="ORF">H9W90_07620</name>
</gene>
<dbReference type="InterPro" id="IPR003661">
    <property type="entry name" value="HisK_dim/P_dom"/>
</dbReference>
<dbReference type="PROSITE" id="PS50109">
    <property type="entry name" value="HIS_KIN"/>
    <property type="match status" value="1"/>
</dbReference>
<keyword evidence="5 9" id="KW-0418">Kinase</keyword>
<keyword evidence="7" id="KW-0812">Transmembrane</keyword>
<accession>A0A7G9LEC0</accession>
<proteinExistence type="predicted"/>
<protein>
    <recommendedName>
        <fullName evidence="2">histidine kinase</fullName>
        <ecNumber evidence="2">2.7.13.3</ecNumber>
    </recommendedName>
</protein>
<feature type="domain" description="Histidine kinase" evidence="8">
    <location>
        <begin position="250"/>
        <end position="465"/>
    </location>
</feature>
<keyword evidence="7" id="KW-0472">Membrane</keyword>
<keyword evidence="4" id="KW-0808">Transferase</keyword>
<dbReference type="InterPro" id="IPR036097">
    <property type="entry name" value="HisK_dim/P_sf"/>
</dbReference>
<dbReference type="PRINTS" id="PR00344">
    <property type="entry name" value="BCTRLSENSOR"/>
</dbReference>
<organism evidence="9 10">
    <name type="scientific">Polaribacter pectinis</name>
    <dbReference type="NCBI Taxonomy" id="2738844"/>
    <lineage>
        <taxon>Bacteria</taxon>
        <taxon>Pseudomonadati</taxon>
        <taxon>Bacteroidota</taxon>
        <taxon>Flavobacteriia</taxon>
        <taxon>Flavobacteriales</taxon>
        <taxon>Flavobacteriaceae</taxon>
    </lineage>
</organism>
<keyword evidence="10" id="KW-1185">Reference proteome</keyword>
<evidence type="ECO:0000256" key="1">
    <source>
        <dbReference type="ARBA" id="ARBA00000085"/>
    </source>
</evidence>
<dbReference type="SMART" id="SM00387">
    <property type="entry name" value="HATPase_c"/>
    <property type="match status" value="1"/>
</dbReference>
<feature type="transmembrane region" description="Helical" evidence="7">
    <location>
        <begin position="212"/>
        <end position="231"/>
    </location>
</feature>
<dbReference type="InterPro" id="IPR050351">
    <property type="entry name" value="BphY/WalK/GraS-like"/>
</dbReference>
<dbReference type="InterPro" id="IPR003594">
    <property type="entry name" value="HATPase_dom"/>
</dbReference>
<evidence type="ECO:0000256" key="4">
    <source>
        <dbReference type="ARBA" id="ARBA00022679"/>
    </source>
</evidence>
<dbReference type="InterPro" id="IPR004358">
    <property type="entry name" value="Sig_transdc_His_kin-like_C"/>
</dbReference>
<evidence type="ECO:0000256" key="5">
    <source>
        <dbReference type="ARBA" id="ARBA00022777"/>
    </source>
</evidence>
<evidence type="ECO:0000256" key="6">
    <source>
        <dbReference type="ARBA" id="ARBA00023012"/>
    </source>
</evidence>
<evidence type="ECO:0000256" key="7">
    <source>
        <dbReference type="SAM" id="Phobius"/>
    </source>
</evidence>
<dbReference type="Gene3D" id="1.10.287.130">
    <property type="match status" value="1"/>
</dbReference>
<dbReference type="CDD" id="cd00075">
    <property type="entry name" value="HATPase"/>
    <property type="match status" value="1"/>
</dbReference>
<evidence type="ECO:0000313" key="10">
    <source>
        <dbReference type="Proteomes" id="UP000515808"/>
    </source>
</evidence>
<dbReference type="SUPFAM" id="SSF55874">
    <property type="entry name" value="ATPase domain of HSP90 chaperone/DNA topoisomerase II/histidine kinase"/>
    <property type="match status" value="1"/>
</dbReference>
<dbReference type="PANTHER" id="PTHR45453">
    <property type="entry name" value="PHOSPHATE REGULON SENSOR PROTEIN PHOR"/>
    <property type="match status" value="1"/>
</dbReference>
<dbReference type="PANTHER" id="PTHR45453:SF1">
    <property type="entry name" value="PHOSPHATE REGULON SENSOR PROTEIN PHOR"/>
    <property type="match status" value="1"/>
</dbReference>
<reference evidence="9 10" key="1">
    <citation type="submission" date="2020-08" db="EMBL/GenBank/DDBJ databases">
        <title>Polaribacter sp. L12M9 isolated from gut of the Korean scallop.</title>
        <authorList>
            <person name="Jeong Y.S."/>
        </authorList>
    </citation>
    <scope>NUCLEOTIDE SEQUENCE [LARGE SCALE GENOMIC DNA]</scope>
    <source>
        <strain evidence="9 10">L12M9</strain>
    </source>
</reference>
<keyword evidence="6" id="KW-0902">Two-component regulatory system</keyword>
<keyword evidence="7" id="KW-1133">Transmembrane helix</keyword>
<dbReference type="KEGG" id="ppec:H9W90_07620"/>
<dbReference type="RefSeq" id="WP_187483841.1">
    <property type="nucleotide sequence ID" value="NZ_CP060695.1"/>
</dbReference>
<comment type="catalytic activity">
    <reaction evidence="1">
        <text>ATP + protein L-histidine = ADP + protein N-phospho-L-histidine.</text>
        <dbReference type="EC" id="2.7.13.3"/>
    </reaction>
</comment>
<evidence type="ECO:0000259" key="8">
    <source>
        <dbReference type="PROSITE" id="PS50109"/>
    </source>
</evidence>
<dbReference type="EMBL" id="CP060695">
    <property type="protein sequence ID" value="QNM86969.1"/>
    <property type="molecule type" value="Genomic_DNA"/>
</dbReference>
<dbReference type="Pfam" id="PF02518">
    <property type="entry name" value="HATPase_c"/>
    <property type="match status" value="1"/>
</dbReference>
<dbReference type="SMART" id="SM00388">
    <property type="entry name" value="HisKA"/>
    <property type="match status" value="1"/>
</dbReference>
<evidence type="ECO:0000256" key="3">
    <source>
        <dbReference type="ARBA" id="ARBA00022553"/>
    </source>
</evidence>
<dbReference type="FunFam" id="3.30.565.10:FF:000006">
    <property type="entry name" value="Sensor histidine kinase WalK"/>
    <property type="match status" value="1"/>
</dbReference>
<dbReference type="Proteomes" id="UP000515808">
    <property type="component" value="Chromosome"/>
</dbReference>
<keyword evidence="3" id="KW-0597">Phosphoprotein</keyword>
<dbReference type="CDD" id="cd00082">
    <property type="entry name" value="HisKA"/>
    <property type="match status" value="1"/>
</dbReference>
<dbReference type="GO" id="GO:0004721">
    <property type="term" value="F:phosphoprotein phosphatase activity"/>
    <property type="evidence" value="ECO:0007669"/>
    <property type="project" value="TreeGrafter"/>
</dbReference>
<dbReference type="GO" id="GO:0005886">
    <property type="term" value="C:plasma membrane"/>
    <property type="evidence" value="ECO:0007669"/>
    <property type="project" value="TreeGrafter"/>
</dbReference>
<dbReference type="GO" id="GO:0016036">
    <property type="term" value="P:cellular response to phosphate starvation"/>
    <property type="evidence" value="ECO:0007669"/>
    <property type="project" value="TreeGrafter"/>
</dbReference>
<dbReference type="Pfam" id="PF00512">
    <property type="entry name" value="HisKA"/>
    <property type="match status" value="1"/>
</dbReference>
<dbReference type="AlphaFoldDB" id="A0A7G9LEC0"/>
<dbReference type="EC" id="2.7.13.3" evidence="2"/>
<evidence type="ECO:0000313" key="9">
    <source>
        <dbReference type="EMBL" id="QNM86969.1"/>
    </source>
</evidence>